<keyword evidence="5" id="KW-1185">Reference proteome</keyword>
<name>A0A6G6WFM0_9ACTN</name>
<evidence type="ECO:0000256" key="2">
    <source>
        <dbReference type="SAM" id="Phobius"/>
    </source>
</evidence>
<evidence type="ECO:0000256" key="1">
    <source>
        <dbReference type="SAM" id="MobiDB-lite"/>
    </source>
</evidence>
<dbReference type="SUPFAM" id="SSF56219">
    <property type="entry name" value="DNase I-like"/>
    <property type="match status" value="1"/>
</dbReference>
<proteinExistence type="predicted"/>
<organism evidence="4 5">
    <name type="scientific">Nocardioides anomalus</name>
    <dbReference type="NCBI Taxonomy" id="2712223"/>
    <lineage>
        <taxon>Bacteria</taxon>
        <taxon>Bacillati</taxon>
        <taxon>Actinomycetota</taxon>
        <taxon>Actinomycetes</taxon>
        <taxon>Propionibacteriales</taxon>
        <taxon>Nocardioidaceae</taxon>
        <taxon>Nocardioides</taxon>
    </lineage>
</organism>
<feature type="domain" description="Endonuclease/exonuclease/phosphatase" evidence="3">
    <location>
        <begin position="161"/>
        <end position="359"/>
    </location>
</feature>
<feature type="region of interest" description="Disordered" evidence="1">
    <location>
        <begin position="369"/>
        <end position="400"/>
    </location>
</feature>
<keyword evidence="2" id="KW-1133">Transmembrane helix</keyword>
<dbReference type="EMBL" id="CP049257">
    <property type="protein sequence ID" value="QIG44009.1"/>
    <property type="molecule type" value="Genomic_DNA"/>
</dbReference>
<dbReference type="InterPro" id="IPR005135">
    <property type="entry name" value="Endo/exonuclease/phosphatase"/>
</dbReference>
<dbReference type="Gene3D" id="3.60.10.10">
    <property type="entry name" value="Endonuclease/exonuclease/phosphatase"/>
    <property type="match status" value="1"/>
</dbReference>
<dbReference type="AlphaFoldDB" id="A0A6G6WFM0"/>
<feature type="compositionally biased region" description="Low complexity" evidence="1">
    <location>
        <begin position="82"/>
        <end position="93"/>
    </location>
</feature>
<evidence type="ECO:0000313" key="5">
    <source>
        <dbReference type="Proteomes" id="UP000502996"/>
    </source>
</evidence>
<dbReference type="GO" id="GO:0003824">
    <property type="term" value="F:catalytic activity"/>
    <property type="evidence" value="ECO:0007669"/>
    <property type="project" value="InterPro"/>
</dbReference>
<sequence length="400" mass="42596">MSKHAVPRSRWLAHLQVAGAVVVVLAFVVFFVGGATGMIGGSSDSGTDEDTTSADGPAPRVGSDGSSGGEDRSGDTGEDPSAEPSATPSASPTQVVTDVPPQDVKDARELKRSLDWLRRGLADETTFRVGSLNVLGSSHTAPGGNRKGWASGYTRMGWAWSLISQADLSVVGFQELEDVQYGRMRALSGWDAYPGPTLDRGSIRYSIAWDPDVWELVEANSVGIPYFGGQVIRRPVVKLRNIASDREVWFFNTQNPATTPAHGNNARWRAAAISIEVQLANELHADGTPVVFTGDYNDRAEAFCPLVGQTALEAANGGSADGSCQPPDRMDVDWIFGSGVDWQEFTSASQGITGRVTDHPFVFAQGYIEQEPLASTPPGYPTEDPSDDASPSDATSDDSE</sequence>
<evidence type="ECO:0000313" key="4">
    <source>
        <dbReference type="EMBL" id="QIG44009.1"/>
    </source>
</evidence>
<dbReference type="Proteomes" id="UP000502996">
    <property type="component" value="Chromosome"/>
</dbReference>
<dbReference type="Pfam" id="PF03372">
    <property type="entry name" value="Exo_endo_phos"/>
    <property type="match status" value="1"/>
</dbReference>
<keyword evidence="2" id="KW-0812">Transmembrane</keyword>
<dbReference type="KEGG" id="nano:G5V58_15595"/>
<dbReference type="RefSeq" id="WP_165234600.1">
    <property type="nucleotide sequence ID" value="NZ_CP049257.1"/>
</dbReference>
<protein>
    <recommendedName>
        <fullName evidence="3">Endonuclease/exonuclease/phosphatase domain-containing protein</fullName>
    </recommendedName>
</protein>
<feature type="region of interest" description="Disordered" evidence="1">
    <location>
        <begin position="39"/>
        <end position="104"/>
    </location>
</feature>
<accession>A0A6G6WFM0</accession>
<dbReference type="InterPro" id="IPR036691">
    <property type="entry name" value="Endo/exonu/phosph_ase_sf"/>
</dbReference>
<keyword evidence="2" id="KW-0472">Membrane</keyword>
<reference evidence="4 5" key="1">
    <citation type="submission" date="2020-02" db="EMBL/GenBank/DDBJ databases">
        <title>Full genome sequence of Nocardioides sp. R-3366.</title>
        <authorList>
            <person name="Im W.-T."/>
        </authorList>
    </citation>
    <scope>NUCLEOTIDE SEQUENCE [LARGE SCALE GENOMIC DNA]</scope>
    <source>
        <strain evidence="4 5">R-3366</strain>
    </source>
</reference>
<gene>
    <name evidence="4" type="ORF">G5V58_15595</name>
</gene>
<evidence type="ECO:0000259" key="3">
    <source>
        <dbReference type="Pfam" id="PF03372"/>
    </source>
</evidence>
<feature type="transmembrane region" description="Helical" evidence="2">
    <location>
        <begin position="12"/>
        <end position="33"/>
    </location>
</feature>